<proteinExistence type="predicted"/>
<feature type="region of interest" description="Disordered" evidence="1">
    <location>
        <begin position="20"/>
        <end position="39"/>
    </location>
</feature>
<evidence type="ECO:0008006" key="3">
    <source>
        <dbReference type="Google" id="ProtNLM"/>
    </source>
</evidence>
<dbReference type="AlphaFoldDB" id="T1BU34"/>
<protein>
    <recommendedName>
        <fullName evidence="3">Dihydrofolate reductase</fullName>
    </recommendedName>
</protein>
<reference evidence="2" key="2">
    <citation type="journal article" date="2014" name="ISME J.">
        <title>Microbial stratification in low pH oxic and suboxic macroscopic growths along an acid mine drainage.</title>
        <authorList>
            <person name="Mendez-Garcia C."/>
            <person name="Mesa V."/>
            <person name="Sprenger R.R."/>
            <person name="Richter M."/>
            <person name="Diez M.S."/>
            <person name="Solano J."/>
            <person name="Bargiela R."/>
            <person name="Golyshina O.V."/>
            <person name="Manteca A."/>
            <person name="Ramos J.L."/>
            <person name="Gallego J.R."/>
            <person name="Llorente I."/>
            <person name="Martins Dos Santos V.A."/>
            <person name="Jensen O.N."/>
            <person name="Pelaez A.I."/>
            <person name="Sanchez J."/>
            <person name="Ferrer M."/>
        </authorList>
    </citation>
    <scope>NUCLEOTIDE SEQUENCE</scope>
</reference>
<reference evidence="2" key="1">
    <citation type="submission" date="2013-08" db="EMBL/GenBank/DDBJ databases">
        <authorList>
            <person name="Mendez C."/>
            <person name="Richter M."/>
            <person name="Ferrer M."/>
            <person name="Sanchez J."/>
        </authorList>
    </citation>
    <scope>NUCLEOTIDE SEQUENCE</scope>
</reference>
<evidence type="ECO:0000256" key="1">
    <source>
        <dbReference type="SAM" id="MobiDB-lite"/>
    </source>
</evidence>
<name>T1BU34_9ZZZZ</name>
<accession>T1BU34</accession>
<feature type="non-terminal residue" evidence="2">
    <location>
        <position position="39"/>
    </location>
</feature>
<organism evidence="2">
    <name type="scientific">mine drainage metagenome</name>
    <dbReference type="NCBI Taxonomy" id="410659"/>
    <lineage>
        <taxon>unclassified sequences</taxon>
        <taxon>metagenomes</taxon>
        <taxon>ecological metagenomes</taxon>
    </lineage>
</organism>
<dbReference type="EMBL" id="AUZY01001986">
    <property type="protein sequence ID" value="EQD73382.1"/>
    <property type="molecule type" value="Genomic_DNA"/>
</dbReference>
<evidence type="ECO:0000313" key="2">
    <source>
        <dbReference type="EMBL" id="EQD73382.1"/>
    </source>
</evidence>
<comment type="caution">
    <text evidence="2">The sequence shown here is derived from an EMBL/GenBank/DDBJ whole genome shotgun (WGS) entry which is preliminary data.</text>
</comment>
<sequence length="39" mass="4149">MKMAKVVVIENVSLDGVMQAPARPDEDTRGGFPAWGMGS</sequence>
<gene>
    <name evidence="2" type="ORF">B1B_03245</name>
</gene>